<comment type="similarity">
    <text evidence="1 3">Belongs to the short-chain dehydrogenases/reductases (SDR) family.</text>
</comment>
<dbReference type="InParanoid" id="A0A165DWB2"/>
<dbReference type="PANTHER" id="PTHR43976:SF16">
    <property type="entry name" value="SHORT-CHAIN DEHYDROGENASE_REDUCTASE FAMILY PROTEIN"/>
    <property type="match status" value="1"/>
</dbReference>
<dbReference type="Proteomes" id="UP000076871">
    <property type="component" value="Unassembled WGS sequence"/>
</dbReference>
<dbReference type="Pfam" id="PF00106">
    <property type="entry name" value="adh_short"/>
    <property type="match status" value="1"/>
</dbReference>
<evidence type="ECO:0000313" key="5">
    <source>
        <dbReference type="Proteomes" id="UP000076871"/>
    </source>
</evidence>
<dbReference type="EMBL" id="KV427628">
    <property type="protein sequence ID" value="KZT05762.1"/>
    <property type="molecule type" value="Genomic_DNA"/>
</dbReference>
<gene>
    <name evidence="4" type="ORF">LAESUDRAFT_701688</name>
</gene>
<dbReference type="GeneID" id="63823491"/>
<reference evidence="4 5" key="1">
    <citation type="journal article" date="2016" name="Mol. Biol. Evol.">
        <title>Comparative Genomics of Early-Diverging Mushroom-Forming Fungi Provides Insights into the Origins of Lignocellulose Decay Capabilities.</title>
        <authorList>
            <person name="Nagy L.G."/>
            <person name="Riley R."/>
            <person name="Tritt A."/>
            <person name="Adam C."/>
            <person name="Daum C."/>
            <person name="Floudas D."/>
            <person name="Sun H."/>
            <person name="Yadav J.S."/>
            <person name="Pangilinan J."/>
            <person name="Larsson K.H."/>
            <person name="Matsuura K."/>
            <person name="Barry K."/>
            <person name="Labutti K."/>
            <person name="Kuo R."/>
            <person name="Ohm R.A."/>
            <person name="Bhattacharya S.S."/>
            <person name="Shirouzu T."/>
            <person name="Yoshinaga Y."/>
            <person name="Martin F.M."/>
            <person name="Grigoriev I.V."/>
            <person name="Hibbett D.S."/>
        </authorList>
    </citation>
    <scope>NUCLEOTIDE SEQUENCE [LARGE SCALE GENOMIC DNA]</scope>
    <source>
        <strain evidence="4 5">93-53</strain>
    </source>
</reference>
<dbReference type="RefSeq" id="XP_040763502.1">
    <property type="nucleotide sequence ID" value="XM_040906462.1"/>
</dbReference>
<keyword evidence="5" id="KW-1185">Reference proteome</keyword>
<protein>
    <submittedName>
        <fullName evidence="4">NAD-P-binding protein</fullName>
    </submittedName>
</protein>
<dbReference type="GO" id="GO:0016491">
    <property type="term" value="F:oxidoreductase activity"/>
    <property type="evidence" value="ECO:0007669"/>
    <property type="project" value="UniProtKB-KW"/>
</dbReference>
<keyword evidence="2" id="KW-0560">Oxidoreductase</keyword>
<dbReference type="PRINTS" id="PR00080">
    <property type="entry name" value="SDRFAMILY"/>
</dbReference>
<proteinExistence type="inferred from homology"/>
<dbReference type="Gene3D" id="3.40.50.720">
    <property type="entry name" value="NAD(P)-binding Rossmann-like Domain"/>
    <property type="match status" value="1"/>
</dbReference>
<organism evidence="4 5">
    <name type="scientific">Laetiporus sulphureus 93-53</name>
    <dbReference type="NCBI Taxonomy" id="1314785"/>
    <lineage>
        <taxon>Eukaryota</taxon>
        <taxon>Fungi</taxon>
        <taxon>Dikarya</taxon>
        <taxon>Basidiomycota</taxon>
        <taxon>Agaricomycotina</taxon>
        <taxon>Agaricomycetes</taxon>
        <taxon>Polyporales</taxon>
        <taxon>Laetiporus</taxon>
    </lineage>
</organism>
<dbReference type="STRING" id="1314785.A0A165DWB2"/>
<dbReference type="PANTHER" id="PTHR43976">
    <property type="entry name" value="SHORT CHAIN DEHYDROGENASE"/>
    <property type="match status" value="1"/>
</dbReference>
<dbReference type="AlphaFoldDB" id="A0A165DWB2"/>
<dbReference type="CDD" id="cd05374">
    <property type="entry name" value="17beta-HSD-like_SDR_c"/>
    <property type="match status" value="1"/>
</dbReference>
<dbReference type="InterPro" id="IPR036291">
    <property type="entry name" value="NAD(P)-bd_dom_sf"/>
</dbReference>
<sequence length="286" mass="31581">MIEQKVWFITGTSSGLGKCLVSSALQRGDYVIATGRHMQDFSADRTNPRLHVMELDVTESEETIKRNMNNALAVWGRIDILVNNAGYGSKCMIEEGGSTAALAQFQTNFFGVLNVTNAILPHMRSRKAGTVVLVGSRSIWQANVPTAGFYIASKAAIHAISETLSAELAPFGIRVLLVAPGGFRTNSNDKIPYSMNHHVEDYDGFRESILEKLKDYWKHVKGDPAKAMEVLVDVLRGEGRAEGRGLPSHLLLGNPTYDNAKAYSERLSQTMKAWEDIAMDLDFEDE</sequence>
<dbReference type="InterPro" id="IPR051911">
    <property type="entry name" value="SDR_oxidoreductase"/>
</dbReference>
<dbReference type="OrthoDB" id="1274115at2759"/>
<evidence type="ECO:0000256" key="3">
    <source>
        <dbReference type="RuleBase" id="RU000363"/>
    </source>
</evidence>
<accession>A0A165DWB2</accession>
<dbReference type="SUPFAM" id="SSF51735">
    <property type="entry name" value="NAD(P)-binding Rossmann-fold domains"/>
    <property type="match status" value="1"/>
</dbReference>
<dbReference type="InterPro" id="IPR002347">
    <property type="entry name" value="SDR_fam"/>
</dbReference>
<evidence type="ECO:0000256" key="1">
    <source>
        <dbReference type="ARBA" id="ARBA00006484"/>
    </source>
</evidence>
<name>A0A165DWB2_9APHY</name>
<evidence type="ECO:0000313" key="4">
    <source>
        <dbReference type="EMBL" id="KZT05762.1"/>
    </source>
</evidence>
<evidence type="ECO:0000256" key="2">
    <source>
        <dbReference type="ARBA" id="ARBA00023002"/>
    </source>
</evidence>
<dbReference type="PRINTS" id="PR00081">
    <property type="entry name" value="GDHRDH"/>
</dbReference>